<evidence type="ECO:0000259" key="2">
    <source>
        <dbReference type="PROSITE" id="PS50995"/>
    </source>
</evidence>
<dbReference type="InterPro" id="IPR011991">
    <property type="entry name" value="ArsR-like_HTH"/>
</dbReference>
<dbReference type="InterPro" id="IPR001845">
    <property type="entry name" value="HTH_ArsR_DNA-bd_dom"/>
</dbReference>
<name>A0ABN3E775_9MICO</name>
<reference evidence="3 4" key="1">
    <citation type="journal article" date="2019" name="Int. J. Syst. Evol. Microbiol.">
        <title>The Global Catalogue of Microorganisms (GCM) 10K type strain sequencing project: providing services to taxonomists for standard genome sequencing and annotation.</title>
        <authorList>
            <consortium name="The Broad Institute Genomics Platform"/>
            <consortium name="The Broad Institute Genome Sequencing Center for Infectious Disease"/>
            <person name="Wu L."/>
            <person name="Ma J."/>
        </authorList>
    </citation>
    <scope>NUCLEOTIDE SEQUENCE [LARGE SCALE GENOMIC DNA]</scope>
    <source>
        <strain evidence="3 4">JCM 16117</strain>
    </source>
</reference>
<evidence type="ECO:0000256" key="1">
    <source>
        <dbReference type="SAM" id="MobiDB-lite"/>
    </source>
</evidence>
<dbReference type="EMBL" id="BAAAQY010000015">
    <property type="protein sequence ID" value="GAA2249479.1"/>
    <property type="molecule type" value="Genomic_DNA"/>
</dbReference>
<dbReference type="PROSITE" id="PS50995">
    <property type="entry name" value="HTH_MARR_2"/>
    <property type="match status" value="1"/>
</dbReference>
<feature type="region of interest" description="Disordered" evidence="1">
    <location>
        <begin position="1"/>
        <end position="22"/>
    </location>
</feature>
<dbReference type="PANTHER" id="PTHR33164:SF57">
    <property type="entry name" value="MARR-FAMILY TRANSCRIPTIONAL REGULATOR"/>
    <property type="match status" value="1"/>
</dbReference>
<dbReference type="InterPro" id="IPR036390">
    <property type="entry name" value="WH_DNA-bd_sf"/>
</dbReference>
<keyword evidence="4" id="KW-1185">Reference proteome</keyword>
<dbReference type="Pfam" id="PF12802">
    <property type="entry name" value="MarR_2"/>
    <property type="match status" value="1"/>
</dbReference>
<dbReference type="Gene3D" id="1.10.10.10">
    <property type="entry name" value="Winged helix-like DNA-binding domain superfamily/Winged helix DNA-binding domain"/>
    <property type="match status" value="1"/>
</dbReference>
<evidence type="ECO:0000313" key="4">
    <source>
        <dbReference type="Proteomes" id="UP001500929"/>
    </source>
</evidence>
<gene>
    <name evidence="3" type="ORF">GCM10009851_38870</name>
</gene>
<protein>
    <submittedName>
        <fullName evidence="3">MarR family transcriptional regulator</fullName>
    </submittedName>
</protein>
<dbReference type="Proteomes" id="UP001500929">
    <property type="component" value="Unassembled WGS sequence"/>
</dbReference>
<evidence type="ECO:0000313" key="3">
    <source>
        <dbReference type="EMBL" id="GAA2249479.1"/>
    </source>
</evidence>
<dbReference type="SMART" id="SM00347">
    <property type="entry name" value="HTH_MARR"/>
    <property type="match status" value="1"/>
</dbReference>
<feature type="domain" description="HTH marR-type" evidence="2">
    <location>
        <begin position="29"/>
        <end position="159"/>
    </location>
</feature>
<proteinExistence type="predicted"/>
<organism evidence="3 4">
    <name type="scientific">Herbiconiux moechotypicola</name>
    <dbReference type="NCBI Taxonomy" id="637393"/>
    <lineage>
        <taxon>Bacteria</taxon>
        <taxon>Bacillati</taxon>
        <taxon>Actinomycetota</taxon>
        <taxon>Actinomycetes</taxon>
        <taxon>Micrococcales</taxon>
        <taxon>Microbacteriaceae</taxon>
        <taxon>Herbiconiux</taxon>
    </lineage>
</organism>
<dbReference type="RefSeq" id="WP_259481531.1">
    <property type="nucleotide sequence ID" value="NZ_BAAAQY010000015.1"/>
</dbReference>
<dbReference type="PANTHER" id="PTHR33164">
    <property type="entry name" value="TRANSCRIPTIONAL REGULATOR, MARR FAMILY"/>
    <property type="match status" value="1"/>
</dbReference>
<dbReference type="CDD" id="cd00090">
    <property type="entry name" value="HTH_ARSR"/>
    <property type="match status" value="1"/>
</dbReference>
<dbReference type="InterPro" id="IPR000835">
    <property type="entry name" value="HTH_MarR-typ"/>
</dbReference>
<dbReference type="InterPro" id="IPR039422">
    <property type="entry name" value="MarR/SlyA-like"/>
</dbReference>
<dbReference type="InterPro" id="IPR036388">
    <property type="entry name" value="WH-like_DNA-bd_sf"/>
</dbReference>
<comment type="caution">
    <text evidence="3">The sequence shown here is derived from an EMBL/GenBank/DDBJ whole genome shotgun (WGS) entry which is preliminary data.</text>
</comment>
<accession>A0ABN3E775</accession>
<dbReference type="SMART" id="SM00418">
    <property type="entry name" value="HTH_ARSR"/>
    <property type="match status" value="1"/>
</dbReference>
<dbReference type="SUPFAM" id="SSF46785">
    <property type="entry name" value="Winged helix' DNA-binding domain"/>
    <property type="match status" value="1"/>
</dbReference>
<sequence>MTPDTLEAVSAPAPETSTSGRSEAILGVEGEMTKVLRAVRTIVHRNAGLFSEELQPSGYLVLGHIAKHHPTAPGDIVARMGIDKSALSRQLRTLKELGFVTSEADPADGRSSLFSPTEETVRRLAEIRERTHTVYEELFAEWSDGDLSEFVRLLGMFTEGLERR</sequence>